<reference evidence="6" key="1">
    <citation type="journal article" date="2020" name="Stud. Mycol.">
        <title>101 Dothideomycetes genomes: a test case for predicting lifestyles and emergence of pathogens.</title>
        <authorList>
            <person name="Haridas S."/>
            <person name="Albert R."/>
            <person name="Binder M."/>
            <person name="Bloem J."/>
            <person name="Labutti K."/>
            <person name="Salamov A."/>
            <person name="Andreopoulos B."/>
            <person name="Baker S."/>
            <person name="Barry K."/>
            <person name="Bills G."/>
            <person name="Bluhm B."/>
            <person name="Cannon C."/>
            <person name="Castanera R."/>
            <person name="Culley D."/>
            <person name="Daum C."/>
            <person name="Ezra D."/>
            <person name="Gonzalez J."/>
            <person name="Henrissat B."/>
            <person name="Kuo A."/>
            <person name="Liang C."/>
            <person name="Lipzen A."/>
            <person name="Lutzoni F."/>
            <person name="Magnuson J."/>
            <person name="Mondo S."/>
            <person name="Nolan M."/>
            <person name="Ohm R."/>
            <person name="Pangilinan J."/>
            <person name="Park H.-J."/>
            <person name="Ramirez L."/>
            <person name="Alfaro M."/>
            <person name="Sun H."/>
            <person name="Tritt A."/>
            <person name="Yoshinaga Y."/>
            <person name="Zwiers L.-H."/>
            <person name="Turgeon B."/>
            <person name="Goodwin S."/>
            <person name="Spatafora J."/>
            <person name="Crous P."/>
            <person name="Grigoriev I."/>
        </authorList>
    </citation>
    <scope>NUCLEOTIDE SEQUENCE</scope>
    <source>
        <strain evidence="6">CBS 113979</strain>
    </source>
</reference>
<organism evidence="6 7">
    <name type="scientific">Aulographum hederae CBS 113979</name>
    <dbReference type="NCBI Taxonomy" id="1176131"/>
    <lineage>
        <taxon>Eukaryota</taxon>
        <taxon>Fungi</taxon>
        <taxon>Dikarya</taxon>
        <taxon>Ascomycota</taxon>
        <taxon>Pezizomycotina</taxon>
        <taxon>Dothideomycetes</taxon>
        <taxon>Pleosporomycetidae</taxon>
        <taxon>Aulographales</taxon>
        <taxon>Aulographaceae</taxon>
    </lineage>
</organism>
<dbReference type="Pfam" id="PF00172">
    <property type="entry name" value="Zn_clus"/>
    <property type="match status" value="1"/>
</dbReference>
<evidence type="ECO:0000259" key="5">
    <source>
        <dbReference type="PROSITE" id="PS50048"/>
    </source>
</evidence>
<dbReference type="GO" id="GO:0006351">
    <property type="term" value="P:DNA-templated transcription"/>
    <property type="evidence" value="ECO:0007669"/>
    <property type="project" value="InterPro"/>
</dbReference>
<dbReference type="PROSITE" id="PS50048">
    <property type="entry name" value="ZN2_CY6_FUNGAL_2"/>
    <property type="match status" value="1"/>
</dbReference>
<evidence type="ECO:0000256" key="2">
    <source>
        <dbReference type="ARBA" id="ARBA00023242"/>
    </source>
</evidence>
<feature type="coiled-coil region" evidence="3">
    <location>
        <begin position="90"/>
        <end position="138"/>
    </location>
</feature>
<dbReference type="GO" id="GO:0003677">
    <property type="term" value="F:DNA binding"/>
    <property type="evidence" value="ECO:0007669"/>
    <property type="project" value="InterPro"/>
</dbReference>
<keyword evidence="1" id="KW-0479">Metal-binding</keyword>
<evidence type="ECO:0000256" key="1">
    <source>
        <dbReference type="ARBA" id="ARBA00022723"/>
    </source>
</evidence>
<evidence type="ECO:0000313" key="6">
    <source>
        <dbReference type="EMBL" id="KAF1987459.1"/>
    </source>
</evidence>
<gene>
    <name evidence="6" type="ORF">K402DRAFT_49490</name>
</gene>
<proteinExistence type="predicted"/>
<dbReference type="PANTHER" id="PTHR47256">
    <property type="entry name" value="ZN(II)2CYS6 TRANSCRIPTION FACTOR (EUROFUNG)-RELATED"/>
    <property type="match status" value="1"/>
</dbReference>
<dbReference type="InterPro" id="IPR007219">
    <property type="entry name" value="XnlR_reg_dom"/>
</dbReference>
<keyword evidence="3" id="KW-0175">Coiled coil</keyword>
<dbReference type="Gene3D" id="4.10.240.10">
    <property type="entry name" value="Zn(2)-C6 fungal-type DNA-binding domain"/>
    <property type="match status" value="1"/>
</dbReference>
<dbReference type="CDD" id="cd00067">
    <property type="entry name" value="GAL4"/>
    <property type="match status" value="1"/>
</dbReference>
<name>A0A6G1H377_9PEZI</name>
<dbReference type="GO" id="GO:0008270">
    <property type="term" value="F:zinc ion binding"/>
    <property type="evidence" value="ECO:0007669"/>
    <property type="project" value="InterPro"/>
</dbReference>
<dbReference type="InterPro" id="IPR053187">
    <property type="entry name" value="Notoamide_regulator"/>
</dbReference>
<protein>
    <recommendedName>
        <fullName evidence="5">Zn(2)-C6 fungal-type domain-containing protein</fullName>
    </recommendedName>
</protein>
<feature type="domain" description="Zn(2)-C6 fungal-type" evidence="5">
    <location>
        <begin position="49"/>
        <end position="82"/>
    </location>
</feature>
<accession>A0A6G1H377</accession>
<evidence type="ECO:0000313" key="7">
    <source>
        <dbReference type="Proteomes" id="UP000800041"/>
    </source>
</evidence>
<evidence type="ECO:0000256" key="4">
    <source>
        <dbReference type="SAM" id="MobiDB-lite"/>
    </source>
</evidence>
<feature type="region of interest" description="Disordered" evidence="4">
    <location>
        <begin position="657"/>
        <end position="696"/>
    </location>
</feature>
<dbReference type="Pfam" id="PF04082">
    <property type="entry name" value="Fungal_trans"/>
    <property type="match status" value="1"/>
</dbReference>
<dbReference type="SUPFAM" id="SSF57701">
    <property type="entry name" value="Zn2/Cys6 DNA-binding domain"/>
    <property type="match status" value="1"/>
</dbReference>
<dbReference type="GO" id="GO:0000981">
    <property type="term" value="F:DNA-binding transcription factor activity, RNA polymerase II-specific"/>
    <property type="evidence" value="ECO:0007669"/>
    <property type="project" value="InterPro"/>
</dbReference>
<dbReference type="PANTHER" id="PTHR47256:SF3">
    <property type="entry name" value="ZN(II)2CYS6 TRANSCRIPTION FACTOR (EUROFUNG)"/>
    <property type="match status" value="1"/>
</dbReference>
<dbReference type="InterPro" id="IPR036864">
    <property type="entry name" value="Zn2-C6_fun-type_DNA-bd_sf"/>
</dbReference>
<dbReference type="PROSITE" id="PS00463">
    <property type="entry name" value="ZN2_CY6_FUNGAL_1"/>
    <property type="match status" value="1"/>
</dbReference>
<keyword evidence="7" id="KW-1185">Reference proteome</keyword>
<dbReference type="InterPro" id="IPR001138">
    <property type="entry name" value="Zn2Cys6_DnaBD"/>
</dbReference>
<dbReference type="EMBL" id="ML977152">
    <property type="protein sequence ID" value="KAF1987459.1"/>
    <property type="molecule type" value="Genomic_DNA"/>
</dbReference>
<dbReference type="OrthoDB" id="2162761at2759"/>
<sequence length="696" mass="78132">MSSAFRELRPSTSNDNKNEGSSAEGSDQRGPPGVSGRRRRAPSHVSHNACITCKKVKSKCDGEEPEPCSRCKSKGLADQCRYDVHIKITKEELIKKIKDVELKKTELELKKEALEKSNAQLSEAARSRDKRLEELENVIRNNDDRSSEGRSMLQDGKSVNEVIEFLLRAGLNTNLPTGRRMSIDGIEINEATAPQITIFKPNVGTSRVWTTVISDINLIHHLVGLYFAWIHPVHMLFSEKHFMRSYPSGDETYCTPAMVNTICAMGCFYNTEEGGGYQQNKILGGKFIEQMRKDIAKEDSRKPTYAITYAILFLAELSSGQARLASSHLRLAVESLARVDASNYSAEALELASWGLHTLNTAWAGMTYQKPSAPIAIHAPVFENVELDTDHANWQPYRSPQHHNGPEVQSHAIQTAKELAKLNQIIHETINVYCGSRGRVSAKSIMRLYKRYLGWKEELSPELSTSTENTEALPHVVFLHVHYHVALTQLFQPLADYEQFSESTREHVAGIAQHHAHQGLKFVILHRHLFSSRYSAPLLLFHVVHLSDVLTHKANPEAEKIVVFCLEMLNESLSSFGFAGPLQDMFCRAMTERSLPLPPNLNELLNGRTQYDPEEMLDTCERLTYQQPVDMLLPRLDPAIVGDFEKEWNDFIEAHGGEDTAKLSNSPDPVDGAAEDTEGAESPSMRNMNIQSLVHP</sequence>
<evidence type="ECO:0000256" key="3">
    <source>
        <dbReference type="SAM" id="Coils"/>
    </source>
</evidence>
<keyword evidence="2" id="KW-0539">Nucleus</keyword>
<feature type="compositionally biased region" description="Polar residues" evidence="4">
    <location>
        <begin position="10"/>
        <end position="25"/>
    </location>
</feature>
<dbReference type="AlphaFoldDB" id="A0A6G1H377"/>
<feature type="compositionally biased region" description="Polar residues" evidence="4">
    <location>
        <begin position="684"/>
        <end position="696"/>
    </location>
</feature>
<dbReference type="CDD" id="cd12148">
    <property type="entry name" value="fungal_TF_MHR"/>
    <property type="match status" value="1"/>
</dbReference>
<feature type="region of interest" description="Disordered" evidence="4">
    <location>
        <begin position="1"/>
        <end position="45"/>
    </location>
</feature>
<dbReference type="SMART" id="SM00066">
    <property type="entry name" value="GAL4"/>
    <property type="match status" value="1"/>
</dbReference>
<dbReference type="Proteomes" id="UP000800041">
    <property type="component" value="Unassembled WGS sequence"/>
</dbReference>